<gene>
    <name evidence="2" type="ORF">FOC37_18375</name>
</gene>
<reference evidence="2 3" key="1">
    <citation type="submission" date="2019-11" db="EMBL/GenBank/DDBJ databases">
        <title>FDA dAtabase for Regulatory Grade micrObial Sequences (FDA-ARGOS): Supporting development and validation of Infectious Disease Dx tests.</title>
        <authorList>
            <person name="Patel R."/>
            <person name="Rucinski S."/>
            <person name="Tallon L."/>
            <person name="Sadzewicz L."/>
            <person name="Vavikolanu K."/>
            <person name="Mehta A."/>
            <person name="Aluvathingal J."/>
            <person name="Nadendla S."/>
            <person name="Nandy P."/>
            <person name="Geyer C."/>
            <person name="Yan Y."/>
            <person name="Sichtig H."/>
        </authorList>
    </citation>
    <scope>NUCLEOTIDE SEQUENCE [LARGE SCALE GENOMIC DNA]</scope>
    <source>
        <strain evidence="2 3">FDAARGOS_729</strain>
    </source>
</reference>
<accession>A0ABX6FBB4</accession>
<feature type="transmembrane region" description="Helical" evidence="1">
    <location>
        <begin position="222"/>
        <end position="241"/>
    </location>
</feature>
<dbReference type="PANTHER" id="PTHR34822">
    <property type="entry name" value="GRPB DOMAIN PROTEIN (AFU_ORTHOLOGUE AFUA_1G01530)"/>
    <property type="match status" value="1"/>
</dbReference>
<dbReference type="InterPro" id="IPR043519">
    <property type="entry name" value="NT_sf"/>
</dbReference>
<proteinExistence type="predicted"/>
<feature type="transmembrane region" description="Helical" evidence="1">
    <location>
        <begin position="330"/>
        <end position="351"/>
    </location>
</feature>
<keyword evidence="1" id="KW-0812">Transmembrane</keyword>
<dbReference type="Pfam" id="PF04229">
    <property type="entry name" value="GrpB"/>
    <property type="match status" value="1"/>
</dbReference>
<organism evidence="2 3">
    <name type="scientific">Yersinia intermedia</name>
    <dbReference type="NCBI Taxonomy" id="631"/>
    <lineage>
        <taxon>Bacteria</taxon>
        <taxon>Pseudomonadati</taxon>
        <taxon>Pseudomonadota</taxon>
        <taxon>Gammaproteobacteria</taxon>
        <taxon>Enterobacterales</taxon>
        <taxon>Yersiniaceae</taxon>
        <taxon>Yersinia</taxon>
    </lineage>
</organism>
<evidence type="ECO:0000313" key="3">
    <source>
        <dbReference type="Proteomes" id="UP000424966"/>
    </source>
</evidence>
<protein>
    <recommendedName>
        <fullName evidence="4">GrpB family protein</fullName>
    </recommendedName>
</protein>
<feature type="transmembrane region" description="Helical" evidence="1">
    <location>
        <begin position="197"/>
        <end position="216"/>
    </location>
</feature>
<name>A0ABX6FBB4_YERIN</name>
<dbReference type="PANTHER" id="PTHR34822:SF1">
    <property type="entry name" value="GRPB FAMILY PROTEIN"/>
    <property type="match status" value="1"/>
</dbReference>
<keyword evidence="1" id="KW-1133">Transmembrane helix</keyword>
<dbReference type="Gene3D" id="3.30.460.10">
    <property type="entry name" value="Beta Polymerase, domain 2"/>
    <property type="match status" value="1"/>
</dbReference>
<evidence type="ECO:0000313" key="2">
    <source>
        <dbReference type="EMBL" id="QGR72161.1"/>
    </source>
</evidence>
<keyword evidence="3" id="KW-1185">Reference proteome</keyword>
<dbReference type="EMBL" id="CP046294">
    <property type="protein sequence ID" value="QGR72161.1"/>
    <property type="molecule type" value="Genomic_DNA"/>
</dbReference>
<dbReference type="InterPro" id="IPR007344">
    <property type="entry name" value="GrpB/CoaE"/>
</dbReference>
<evidence type="ECO:0000256" key="1">
    <source>
        <dbReference type="SAM" id="Phobius"/>
    </source>
</evidence>
<feature type="transmembrane region" description="Helical" evidence="1">
    <location>
        <begin position="363"/>
        <end position="385"/>
    </location>
</feature>
<keyword evidence="1" id="KW-0472">Membrane</keyword>
<dbReference type="GeneID" id="58048272"/>
<dbReference type="Proteomes" id="UP000424966">
    <property type="component" value="Chromosome"/>
</dbReference>
<evidence type="ECO:0008006" key="4">
    <source>
        <dbReference type="Google" id="ProtNLM"/>
    </source>
</evidence>
<dbReference type="RefSeq" id="WP_005183528.1">
    <property type="nucleotide sequence ID" value="NZ_CP046293.1"/>
</dbReference>
<sequence length="455" mass="52520">MQISNKKKITLTPWSSKWRNIFKNESDNLRTNISGASYNIHIEHVGSTSIEHIIAKPNIDILLTVDEWSHIADILQHLDTLGYKIIEQCDKTPRYFLTKSVQCDSIESINLHITIPTSRWGTDMSLFRDILNEDESLKKKYSELKSELIKKHHNDLESYTSGKSDFISSILRKEYSLYDATNLLSHQRAELDMAGKYQIKMMLAQFFLAILSATSVYIDDNFFLLLVAFFGVITTILWLRFEHLQQRHRQAGDQARRALLIKNGLKGVFSNKQNVSIYKNFTASIDDKNLSIDTYFSTKKTPGYQRLTEMIEESSYWTCALQKTSAKIMLLFLSLLLLLFIIIGWVSSVTIQSPTIFSIARTLIAFLILLLSSDYLGVMLSYFNATKTITDIFERIEGIEGRNYLEADVLLLMSDYNAAIEKAPNTLPCLYKINNKSLTKEWRRYIHHKNNRKTL</sequence>
<dbReference type="SUPFAM" id="SSF81301">
    <property type="entry name" value="Nucleotidyltransferase"/>
    <property type="match status" value="1"/>
</dbReference>